<name>A0A8J5WDR4_ZIZPA</name>
<evidence type="ECO:0000313" key="2">
    <source>
        <dbReference type="EMBL" id="KAG8088206.1"/>
    </source>
</evidence>
<comment type="caution">
    <text evidence="2">The sequence shown here is derived from an EMBL/GenBank/DDBJ whole genome shotgun (WGS) entry which is preliminary data.</text>
</comment>
<proteinExistence type="predicted"/>
<evidence type="ECO:0000313" key="3">
    <source>
        <dbReference type="Proteomes" id="UP000729402"/>
    </source>
</evidence>
<dbReference type="Proteomes" id="UP000729402">
    <property type="component" value="Unassembled WGS sequence"/>
</dbReference>
<protein>
    <submittedName>
        <fullName evidence="2">Uncharacterized protein</fullName>
    </submittedName>
</protein>
<dbReference type="EMBL" id="JAAALK010000082">
    <property type="protein sequence ID" value="KAG8088206.1"/>
    <property type="molecule type" value="Genomic_DNA"/>
</dbReference>
<sequence>MTSLTSFRSAATSNEVEVNRLKRKVTTLQTALNNSTERSLRLEEETLEERRARAASDEALRAARQDSDALRSSAQEVEAERVVLRAEVERLRQEAATSSAQLVELQGALNQAMAQKSSLMLQVAEVSATAAGLEAAEKKNSSMAEGTLEALQGTLEYFGTMCPSSSAATHEPLD</sequence>
<dbReference type="AlphaFoldDB" id="A0A8J5WDR4"/>
<reference evidence="2" key="2">
    <citation type="submission" date="2021-02" db="EMBL/GenBank/DDBJ databases">
        <authorList>
            <person name="Kimball J.A."/>
            <person name="Haas M.W."/>
            <person name="Macchietto M."/>
            <person name="Kono T."/>
            <person name="Duquette J."/>
            <person name="Shao M."/>
        </authorList>
    </citation>
    <scope>NUCLEOTIDE SEQUENCE</scope>
    <source>
        <tissue evidence="2">Fresh leaf tissue</tissue>
    </source>
</reference>
<reference evidence="2" key="1">
    <citation type="journal article" date="2021" name="bioRxiv">
        <title>Whole Genome Assembly and Annotation of Northern Wild Rice, Zizania palustris L., Supports a Whole Genome Duplication in the Zizania Genus.</title>
        <authorList>
            <person name="Haas M."/>
            <person name="Kono T."/>
            <person name="Macchietto M."/>
            <person name="Millas R."/>
            <person name="McGilp L."/>
            <person name="Shao M."/>
            <person name="Duquette J."/>
            <person name="Hirsch C.N."/>
            <person name="Kimball J."/>
        </authorList>
    </citation>
    <scope>NUCLEOTIDE SEQUENCE</scope>
    <source>
        <tissue evidence="2">Fresh leaf tissue</tissue>
    </source>
</reference>
<keyword evidence="3" id="KW-1185">Reference proteome</keyword>
<gene>
    <name evidence="2" type="ORF">GUJ93_ZPchr0010g8464</name>
</gene>
<evidence type="ECO:0000256" key="1">
    <source>
        <dbReference type="SAM" id="Coils"/>
    </source>
</evidence>
<feature type="coiled-coil region" evidence="1">
    <location>
        <begin position="18"/>
        <end position="108"/>
    </location>
</feature>
<organism evidence="2 3">
    <name type="scientific">Zizania palustris</name>
    <name type="common">Northern wild rice</name>
    <dbReference type="NCBI Taxonomy" id="103762"/>
    <lineage>
        <taxon>Eukaryota</taxon>
        <taxon>Viridiplantae</taxon>
        <taxon>Streptophyta</taxon>
        <taxon>Embryophyta</taxon>
        <taxon>Tracheophyta</taxon>
        <taxon>Spermatophyta</taxon>
        <taxon>Magnoliopsida</taxon>
        <taxon>Liliopsida</taxon>
        <taxon>Poales</taxon>
        <taxon>Poaceae</taxon>
        <taxon>BOP clade</taxon>
        <taxon>Oryzoideae</taxon>
        <taxon>Oryzeae</taxon>
        <taxon>Zizaniinae</taxon>
        <taxon>Zizania</taxon>
    </lineage>
</organism>
<keyword evidence="1" id="KW-0175">Coiled coil</keyword>
<accession>A0A8J5WDR4</accession>